<evidence type="ECO:0000256" key="4">
    <source>
        <dbReference type="SAM" id="Phobius"/>
    </source>
</evidence>
<accession>A0ABP8EWK1</accession>
<name>A0ABP8EWK1_9MICO</name>
<keyword evidence="6" id="KW-1185">Reference proteome</keyword>
<dbReference type="Gene3D" id="3.30.70.1880">
    <property type="entry name" value="Protein of unknown function DUF881"/>
    <property type="match status" value="1"/>
</dbReference>
<evidence type="ECO:0000256" key="1">
    <source>
        <dbReference type="ARBA" id="ARBA00009108"/>
    </source>
</evidence>
<dbReference type="Proteomes" id="UP001499841">
    <property type="component" value="Unassembled WGS sequence"/>
</dbReference>
<dbReference type="PANTHER" id="PTHR37313:SF4">
    <property type="entry name" value="CONSERVED MEMBRANE PROTEIN-RELATED"/>
    <property type="match status" value="1"/>
</dbReference>
<organism evidence="5 6">
    <name type="scientific">Georgenia daeguensis</name>
    <dbReference type="NCBI Taxonomy" id="908355"/>
    <lineage>
        <taxon>Bacteria</taxon>
        <taxon>Bacillati</taxon>
        <taxon>Actinomycetota</taxon>
        <taxon>Actinomycetes</taxon>
        <taxon>Micrococcales</taxon>
        <taxon>Bogoriellaceae</taxon>
        <taxon>Georgenia</taxon>
    </lineage>
</organism>
<evidence type="ECO:0000256" key="3">
    <source>
        <dbReference type="SAM" id="MobiDB-lite"/>
    </source>
</evidence>
<protein>
    <submittedName>
        <fullName evidence="5">DUF881 domain-containing protein</fullName>
    </submittedName>
</protein>
<evidence type="ECO:0000313" key="6">
    <source>
        <dbReference type="Proteomes" id="UP001499841"/>
    </source>
</evidence>
<sequence>MDGPPTASTPGPDGAAHDGDRPGRLSRLSVGTGVVGLLAGLLFAANASVFAGTEARQPQDLQGLARAESERLERLEKENADLRADIAPFLRDGTDTPTDGTGPDGDAELSALALQEVHGPGVEVQLWDAPQNGAQEGFAPDDLVVHQQDLEAVMNALWAGGAEAMSVQGHRVVSTTGVRCVGNVLHIAGRTYSPPYVIEAVGGPDQLVSSLESSPGVSVYLQYVDAVGLGWSMTTRSELELPPYSGTMSLQYADVLEDA</sequence>
<dbReference type="PANTHER" id="PTHR37313">
    <property type="entry name" value="UPF0749 PROTEIN RV1825"/>
    <property type="match status" value="1"/>
</dbReference>
<evidence type="ECO:0000313" key="5">
    <source>
        <dbReference type="EMBL" id="GAA4288148.1"/>
    </source>
</evidence>
<dbReference type="Pfam" id="PF05949">
    <property type="entry name" value="DUF881"/>
    <property type="match status" value="1"/>
</dbReference>
<comment type="similarity">
    <text evidence="1">Belongs to the UPF0749 family.</text>
</comment>
<keyword evidence="4" id="KW-1133">Transmembrane helix</keyword>
<keyword evidence="4" id="KW-0472">Membrane</keyword>
<feature type="coiled-coil region" evidence="2">
    <location>
        <begin position="65"/>
        <end position="92"/>
    </location>
</feature>
<reference evidence="6" key="1">
    <citation type="journal article" date="2019" name="Int. J. Syst. Evol. Microbiol.">
        <title>The Global Catalogue of Microorganisms (GCM) 10K type strain sequencing project: providing services to taxonomists for standard genome sequencing and annotation.</title>
        <authorList>
            <consortium name="The Broad Institute Genomics Platform"/>
            <consortium name="The Broad Institute Genome Sequencing Center for Infectious Disease"/>
            <person name="Wu L."/>
            <person name="Ma J."/>
        </authorList>
    </citation>
    <scope>NUCLEOTIDE SEQUENCE [LARGE SCALE GENOMIC DNA]</scope>
    <source>
        <strain evidence="6">JCM 17459</strain>
    </source>
</reference>
<comment type="caution">
    <text evidence="5">The sequence shown here is derived from an EMBL/GenBank/DDBJ whole genome shotgun (WGS) entry which is preliminary data.</text>
</comment>
<dbReference type="RefSeq" id="WP_345041693.1">
    <property type="nucleotide sequence ID" value="NZ_BAABBA010000012.1"/>
</dbReference>
<evidence type="ECO:0000256" key="2">
    <source>
        <dbReference type="SAM" id="Coils"/>
    </source>
</evidence>
<proteinExistence type="inferred from homology"/>
<dbReference type="InterPro" id="IPR010273">
    <property type="entry name" value="DUF881"/>
</dbReference>
<keyword evidence="4" id="KW-0812">Transmembrane</keyword>
<keyword evidence="2" id="KW-0175">Coiled coil</keyword>
<feature type="region of interest" description="Disordered" evidence="3">
    <location>
        <begin position="1"/>
        <end position="27"/>
    </location>
</feature>
<feature type="transmembrane region" description="Helical" evidence="4">
    <location>
        <begin position="28"/>
        <end position="51"/>
    </location>
</feature>
<dbReference type="EMBL" id="BAABBA010000012">
    <property type="protein sequence ID" value="GAA4288148.1"/>
    <property type="molecule type" value="Genomic_DNA"/>
</dbReference>
<gene>
    <name evidence="5" type="ORF">GCM10022262_25080</name>
</gene>